<dbReference type="GO" id="GO:0003796">
    <property type="term" value="F:lysozyme activity"/>
    <property type="evidence" value="ECO:0007669"/>
    <property type="project" value="TreeGrafter"/>
</dbReference>
<dbReference type="OrthoDB" id="17373at2759"/>
<organism evidence="3 4">
    <name type="scientific">Musca domestica</name>
    <name type="common">House fly</name>
    <dbReference type="NCBI Taxonomy" id="7370"/>
    <lineage>
        <taxon>Eukaryota</taxon>
        <taxon>Metazoa</taxon>
        <taxon>Ecdysozoa</taxon>
        <taxon>Arthropoda</taxon>
        <taxon>Hexapoda</taxon>
        <taxon>Insecta</taxon>
        <taxon>Pterygota</taxon>
        <taxon>Neoptera</taxon>
        <taxon>Endopterygota</taxon>
        <taxon>Diptera</taxon>
        <taxon>Brachycera</taxon>
        <taxon>Muscomorpha</taxon>
        <taxon>Muscoidea</taxon>
        <taxon>Muscidae</taxon>
        <taxon>Musca</taxon>
    </lineage>
</organism>
<dbReference type="SUPFAM" id="SSF53955">
    <property type="entry name" value="Lysozyme-like"/>
    <property type="match status" value="2"/>
</dbReference>
<feature type="chain" id="PRO_5039950103" evidence="2">
    <location>
        <begin position="20"/>
        <end position="207"/>
    </location>
</feature>
<evidence type="ECO:0000256" key="1">
    <source>
        <dbReference type="ARBA" id="ARBA00022729"/>
    </source>
</evidence>
<keyword evidence="1 2" id="KW-0732">Signal</keyword>
<keyword evidence="3" id="KW-1185">Reference proteome</keyword>
<dbReference type="PANTHER" id="PTHR11407">
    <property type="entry name" value="LYSOZYME C"/>
    <property type="match status" value="1"/>
</dbReference>
<dbReference type="GeneID" id="101894601"/>
<dbReference type="Gene3D" id="1.10.530.10">
    <property type="match status" value="2"/>
</dbReference>
<dbReference type="RefSeq" id="XP_019893133.2">
    <property type="nucleotide sequence ID" value="XM_020037574.2"/>
</dbReference>
<feature type="signal peptide" evidence="2">
    <location>
        <begin position="1"/>
        <end position="19"/>
    </location>
</feature>
<reference evidence="4" key="1">
    <citation type="submission" date="2023-09" db="UniProtKB">
        <authorList>
            <consortium name="RefSeq"/>
        </authorList>
    </citation>
    <scope>IDENTIFICATION</scope>
    <source>
        <strain evidence="4">Aabys</strain>
    </source>
</reference>
<evidence type="ECO:0000313" key="4">
    <source>
        <dbReference type="RefSeq" id="XP_019893133.1"/>
    </source>
</evidence>
<dbReference type="Pfam" id="PF00062">
    <property type="entry name" value="Lys"/>
    <property type="match status" value="2"/>
</dbReference>
<evidence type="ECO:0000256" key="2">
    <source>
        <dbReference type="SAM" id="SignalP"/>
    </source>
</evidence>
<dbReference type="SMART" id="SM00263">
    <property type="entry name" value="LYZ1"/>
    <property type="match status" value="1"/>
</dbReference>
<dbReference type="PROSITE" id="PS51348">
    <property type="entry name" value="GLYCOSYL_HYDROL_F22_2"/>
    <property type="match status" value="1"/>
</dbReference>
<sequence length="207" mass="21478">MKFFIVLVAALALAAPAMGKTFTRCSLAREMYALGVPKSELPQWTCIAEHESSYRTNVVGPTNSNGSNDYGIFNSAHTLETIVDAGQRAAAVLPGGPGSPALLGLNLAGTGDRVGDVIGQQSVTGQVAFVVGETAVGWLTPVVVVDLEDTVIVGTVGVGGANNVGALTDNISNSVTCARKIKSQQGWTAWSTWKYCSGSLPSINDCF</sequence>
<dbReference type="KEGG" id="mde:101894601"/>
<dbReference type="Proteomes" id="UP001652621">
    <property type="component" value="Unplaced"/>
</dbReference>
<dbReference type="InterPro" id="IPR001916">
    <property type="entry name" value="Glyco_hydro_22"/>
</dbReference>
<accession>A0A9J7IE81</accession>
<protein>
    <submittedName>
        <fullName evidence="4">Lysozyme 1-like</fullName>
    </submittedName>
</protein>
<dbReference type="PANTHER" id="PTHR11407:SF36">
    <property type="entry name" value="GEO02684P1-RELATED"/>
    <property type="match status" value="1"/>
</dbReference>
<name>A0A9J7IE81_MUSDO</name>
<proteinExistence type="predicted"/>
<evidence type="ECO:0000313" key="3">
    <source>
        <dbReference type="Proteomes" id="UP001652621"/>
    </source>
</evidence>
<dbReference type="InterPro" id="IPR023346">
    <property type="entry name" value="Lysozyme-like_dom_sf"/>
</dbReference>
<dbReference type="AlphaFoldDB" id="A0A9J7IE81"/>
<dbReference type="CDD" id="cd16899">
    <property type="entry name" value="LYZ_C_invert"/>
    <property type="match status" value="1"/>
</dbReference>
<gene>
    <name evidence="4" type="primary">LOC101894601</name>
</gene>
<dbReference type="RefSeq" id="XP_019893133.1">
    <property type="nucleotide sequence ID" value="XM_020037574.1"/>
</dbReference>
<dbReference type="VEuPathDB" id="VectorBase:MDOMA2_001002"/>